<feature type="domain" description="EAL" evidence="3">
    <location>
        <begin position="493"/>
        <end position="745"/>
    </location>
</feature>
<dbReference type="CDD" id="cd01948">
    <property type="entry name" value="EAL"/>
    <property type="match status" value="1"/>
</dbReference>
<feature type="domain" description="CHASE" evidence="2">
    <location>
        <begin position="123"/>
        <end position="205"/>
    </location>
</feature>
<dbReference type="Proteomes" id="UP001596105">
    <property type="component" value="Unassembled WGS sequence"/>
</dbReference>
<keyword evidence="1" id="KW-0472">Membrane</keyword>
<organism evidence="5 6">
    <name type="scientific">Cohnella suwonensis</name>
    <dbReference type="NCBI Taxonomy" id="696072"/>
    <lineage>
        <taxon>Bacteria</taxon>
        <taxon>Bacillati</taxon>
        <taxon>Bacillota</taxon>
        <taxon>Bacilli</taxon>
        <taxon>Bacillales</taxon>
        <taxon>Paenibacillaceae</taxon>
        <taxon>Cohnella</taxon>
    </lineage>
</organism>
<dbReference type="InterPro" id="IPR006189">
    <property type="entry name" value="CHASE_dom"/>
</dbReference>
<dbReference type="Pfam" id="PF00990">
    <property type="entry name" value="GGDEF"/>
    <property type="match status" value="1"/>
</dbReference>
<dbReference type="PROSITE" id="PS50883">
    <property type="entry name" value="EAL"/>
    <property type="match status" value="1"/>
</dbReference>
<evidence type="ECO:0000313" key="6">
    <source>
        <dbReference type="Proteomes" id="UP001596105"/>
    </source>
</evidence>
<dbReference type="PANTHER" id="PTHR44757">
    <property type="entry name" value="DIGUANYLATE CYCLASE DGCP"/>
    <property type="match status" value="1"/>
</dbReference>
<dbReference type="PROSITE" id="PS50839">
    <property type="entry name" value="CHASE"/>
    <property type="match status" value="1"/>
</dbReference>
<dbReference type="InterPro" id="IPR001633">
    <property type="entry name" value="EAL_dom"/>
</dbReference>
<accession>A0ABW0LTB9</accession>
<dbReference type="InterPro" id="IPR052155">
    <property type="entry name" value="Biofilm_reg_signaling"/>
</dbReference>
<dbReference type="SMART" id="SM00267">
    <property type="entry name" value="GGDEF"/>
    <property type="match status" value="1"/>
</dbReference>
<dbReference type="Pfam" id="PF00563">
    <property type="entry name" value="EAL"/>
    <property type="match status" value="1"/>
</dbReference>
<dbReference type="RefSeq" id="WP_209748852.1">
    <property type="nucleotide sequence ID" value="NZ_JBHSMH010000025.1"/>
</dbReference>
<keyword evidence="1" id="KW-1133">Transmembrane helix</keyword>
<dbReference type="PANTHER" id="PTHR44757:SF2">
    <property type="entry name" value="BIOFILM ARCHITECTURE MAINTENANCE PROTEIN MBAA"/>
    <property type="match status" value="1"/>
</dbReference>
<dbReference type="PROSITE" id="PS50887">
    <property type="entry name" value="GGDEF"/>
    <property type="match status" value="1"/>
</dbReference>
<keyword evidence="1" id="KW-0812">Transmembrane</keyword>
<protein>
    <submittedName>
        <fullName evidence="5">Bifunctional diguanylate cyclase/phosphodiesterase</fullName>
    </submittedName>
</protein>
<evidence type="ECO:0000259" key="3">
    <source>
        <dbReference type="PROSITE" id="PS50883"/>
    </source>
</evidence>
<dbReference type="SUPFAM" id="SSF55073">
    <property type="entry name" value="Nucleotide cyclase"/>
    <property type="match status" value="1"/>
</dbReference>
<dbReference type="NCBIfam" id="TIGR00254">
    <property type="entry name" value="GGDEF"/>
    <property type="match status" value="1"/>
</dbReference>
<keyword evidence="6" id="KW-1185">Reference proteome</keyword>
<evidence type="ECO:0000313" key="5">
    <source>
        <dbReference type="EMBL" id="MFC5469154.1"/>
    </source>
</evidence>
<dbReference type="SMART" id="SM01079">
    <property type="entry name" value="CHASE"/>
    <property type="match status" value="1"/>
</dbReference>
<evidence type="ECO:0000259" key="4">
    <source>
        <dbReference type="PROSITE" id="PS50887"/>
    </source>
</evidence>
<evidence type="ECO:0000259" key="2">
    <source>
        <dbReference type="PROSITE" id="PS50839"/>
    </source>
</evidence>
<dbReference type="InterPro" id="IPR035919">
    <property type="entry name" value="EAL_sf"/>
</dbReference>
<gene>
    <name evidence="5" type="ORF">ACFPPD_10520</name>
</gene>
<dbReference type="InterPro" id="IPR043128">
    <property type="entry name" value="Rev_trsase/Diguanyl_cyclase"/>
</dbReference>
<dbReference type="CDD" id="cd01949">
    <property type="entry name" value="GGDEF"/>
    <property type="match status" value="1"/>
</dbReference>
<proteinExistence type="predicted"/>
<dbReference type="Pfam" id="PF03924">
    <property type="entry name" value="CHASE"/>
    <property type="match status" value="1"/>
</dbReference>
<dbReference type="InterPro" id="IPR000160">
    <property type="entry name" value="GGDEF_dom"/>
</dbReference>
<feature type="transmembrane region" description="Helical" evidence="1">
    <location>
        <begin position="270"/>
        <end position="286"/>
    </location>
</feature>
<feature type="domain" description="GGDEF" evidence="4">
    <location>
        <begin position="351"/>
        <end position="484"/>
    </location>
</feature>
<dbReference type="Gene3D" id="3.30.70.270">
    <property type="match status" value="1"/>
</dbReference>
<dbReference type="EMBL" id="JBHSMH010000025">
    <property type="protein sequence ID" value="MFC5469154.1"/>
    <property type="molecule type" value="Genomic_DNA"/>
</dbReference>
<dbReference type="InterPro" id="IPR029787">
    <property type="entry name" value="Nucleotide_cyclase"/>
</dbReference>
<dbReference type="SMART" id="SM00052">
    <property type="entry name" value="EAL"/>
    <property type="match status" value="1"/>
</dbReference>
<evidence type="ECO:0000256" key="1">
    <source>
        <dbReference type="SAM" id="Phobius"/>
    </source>
</evidence>
<dbReference type="SUPFAM" id="SSF141868">
    <property type="entry name" value="EAL domain-like"/>
    <property type="match status" value="1"/>
</dbReference>
<name>A0ABW0LTB9_9BACL</name>
<reference evidence="6" key="1">
    <citation type="journal article" date="2019" name="Int. J. Syst. Evol. Microbiol.">
        <title>The Global Catalogue of Microorganisms (GCM) 10K type strain sequencing project: providing services to taxonomists for standard genome sequencing and annotation.</title>
        <authorList>
            <consortium name="The Broad Institute Genomics Platform"/>
            <consortium name="The Broad Institute Genome Sequencing Center for Infectious Disease"/>
            <person name="Wu L."/>
            <person name="Ma J."/>
        </authorList>
    </citation>
    <scope>NUCLEOTIDE SEQUENCE [LARGE SCALE GENOMIC DNA]</scope>
    <source>
        <strain evidence="6">CCUG 57113</strain>
    </source>
</reference>
<dbReference type="Gene3D" id="3.20.20.450">
    <property type="entry name" value="EAL domain"/>
    <property type="match status" value="1"/>
</dbReference>
<comment type="caution">
    <text evidence="5">The sequence shown here is derived from an EMBL/GenBank/DDBJ whole genome shotgun (WGS) entry which is preliminary data.</text>
</comment>
<sequence length="750" mass="84316">MSKPHRYANLLYSISARLWAILIALALLLSGVLAYFTDAYRTRLVKEVYRNSEYELAANASALSAAIGSKLLLTNGIQAFTLSELARQQRIDHDRFDLFSLAFIGRIKGIRNISVYPDGVARYVFPLEGNERLLGLNLFEHKDEAVRANALRTKLTDDLTILGPMELAQGGVGFLSRQSIYLGDRFWGFVSVVLDISPILQEADLFNADKGIDIAVRANGRILKGDPSLFDSPKLLEQVVLPEGYWEIAAVPKAIKLESIRLKVGTARKISALSVLLVLYLAYVLLTQKTKLRSLVDERTLHLEDAISRLEHKEHAVRHIAYSDAVTGLYNRTYFNEHLAKSISDSEKSGQSMAVLFLDLDQFKMVNDTIGHSQGDILLREVARRLSLALTDGETVSRIGGDEFTVIVPEAAGQEQIKQLAHRIRELFQHPFVLMETEYFITTSIGVALYPDHGEDVTTLIRNADTAMYRAKEEGKNQYRFYESSLSRDAKQSMDIKNSLRRAIERDEFAVHYQPQIEARSGKIIGLEALIRWYHPKQGFIPPGSFIPIAEETGLIVPIGERVLQMVCAQSRAWRQAGLPPIRIAVNLSARQFSQKDLVQSIKRILDDNGLDPHDIELEITENMAMKDEMQESLQEMKDMGFTISIDDFGTQYSSLGYLKRLPIHKIKIDRSFVNGISKDPKDEAIIMAMLLIANRLHLTVIAEGVETNEQLAFLQDNDCEEIQGYIFHKPQPAENIAALLAEQAAKIFG</sequence>